<organism evidence="2">
    <name type="scientific">hydrothermal vent metagenome</name>
    <dbReference type="NCBI Taxonomy" id="652676"/>
    <lineage>
        <taxon>unclassified sequences</taxon>
        <taxon>metagenomes</taxon>
        <taxon>ecological metagenomes</taxon>
    </lineage>
</organism>
<reference evidence="2" key="1">
    <citation type="submission" date="2018-06" db="EMBL/GenBank/DDBJ databases">
        <authorList>
            <person name="Zhirakovskaya E."/>
        </authorList>
    </citation>
    <scope>NUCLEOTIDE SEQUENCE</scope>
</reference>
<name>A0A3B1AIQ9_9ZZZZ</name>
<dbReference type="Gene3D" id="3.30.870.10">
    <property type="entry name" value="Endonuclease Chain A"/>
    <property type="match status" value="1"/>
</dbReference>
<accession>A0A3B1AIQ9</accession>
<dbReference type="Pfam" id="PF25559">
    <property type="entry name" value="DUF7931"/>
    <property type="match status" value="1"/>
</dbReference>
<dbReference type="InterPro" id="IPR057691">
    <property type="entry name" value="DUF7931"/>
</dbReference>
<gene>
    <name evidence="2" type="ORF">MNBD_GAMMA21-1374</name>
</gene>
<proteinExistence type="predicted"/>
<sequence length="176" mass="20495">MDDDLEVLEKTEHRLGESGDDILIDTSEENQKLILELVAQTSKTIDIFTRDMAARIYDNSKFITAIRNLVVGNNKIKVRILIIDPDKSIKNGHRIVELARRLSSSIEIRHVHIDNRSDAQSFLIADGHGILHRKLASRYEATVNFNNRQFCRERLTYFNEVWERSQPVLDFKRLHI</sequence>
<evidence type="ECO:0000259" key="1">
    <source>
        <dbReference type="Pfam" id="PF25559"/>
    </source>
</evidence>
<protein>
    <recommendedName>
        <fullName evidence="1">DUF7931 domain-containing protein</fullName>
    </recommendedName>
</protein>
<feature type="domain" description="DUF7931" evidence="1">
    <location>
        <begin position="27"/>
        <end position="174"/>
    </location>
</feature>
<evidence type="ECO:0000313" key="2">
    <source>
        <dbReference type="EMBL" id="VAW98229.1"/>
    </source>
</evidence>
<dbReference type="EMBL" id="UOFR01000058">
    <property type="protein sequence ID" value="VAW98229.1"/>
    <property type="molecule type" value="Genomic_DNA"/>
</dbReference>
<dbReference type="AlphaFoldDB" id="A0A3B1AIQ9"/>